<feature type="compositionally biased region" description="Low complexity" evidence="1">
    <location>
        <begin position="89"/>
        <end position="98"/>
    </location>
</feature>
<organism evidence="3 4">
    <name type="scientific">Isoptericola peretonis</name>
    <dbReference type="NCBI Taxonomy" id="2918523"/>
    <lineage>
        <taxon>Bacteria</taxon>
        <taxon>Bacillati</taxon>
        <taxon>Actinomycetota</taxon>
        <taxon>Actinomycetes</taxon>
        <taxon>Micrococcales</taxon>
        <taxon>Promicromonosporaceae</taxon>
        <taxon>Isoptericola</taxon>
    </lineage>
</organism>
<keyword evidence="2" id="KW-0812">Transmembrane</keyword>
<keyword evidence="2" id="KW-0472">Membrane</keyword>
<sequence length="465" mass="48367">MSTNHARDGWADARTDEALRRELGALVGLGARSSGLDGALGAVRRRVRRRRTVKQAGIGATTLAVAAGLVLGGAALLPDAPQPPPGPASTPTTTPTSRAADDPNAVSELVQTGHQPTWLAGTGLTCGMAAEDVAPADGSTYRMALVPSGSDLGGAGTGNSASTISITTRIQVDASMPGDAVLLGPSLMWSQDGRVVDLGTDGSETPVDLAPGPLERAATDSPTTTCAPDGRAEGRTAYPHRLPDGRYQVRPFGVAWSDGFTRSTVVASPSWVDVDLDADGVHVVPHDRGVFGSDDCSAAGLDVPVPDLTDVPEPARGTASTLLAAALECNDDTLTAIAEEAGRHDLNWGGRPPRALLGLPRAEQEEDVYAILARLLTGTTPCVIEAEVDGRVEHAYSWPRMGTGMCEATAEDWQDAVDAGAITAQEAEETRAGDRSDYEGWRLTVDGHGDWMQFVDGYLGPPRGE</sequence>
<protein>
    <submittedName>
        <fullName evidence="3">Uncharacterized protein</fullName>
    </submittedName>
</protein>
<evidence type="ECO:0000256" key="2">
    <source>
        <dbReference type="SAM" id="Phobius"/>
    </source>
</evidence>
<gene>
    <name evidence="3" type="ORF">M1843_04150</name>
</gene>
<keyword evidence="4" id="KW-1185">Reference proteome</keyword>
<feature type="region of interest" description="Disordered" evidence="1">
    <location>
        <begin position="204"/>
        <end position="234"/>
    </location>
</feature>
<proteinExistence type="predicted"/>
<evidence type="ECO:0000256" key="1">
    <source>
        <dbReference type="SAM" id="MobiDB-lite"/>
    </source>
</evidence>
<comment type="caution">
    <text evidence="3">The sequence shown here is derived from an EMBL/GenBank/DDBJ whole genome shotgun (WGS) entry which is preliminary data.</text>
</comment>
<dbReference type="RefSeq" id="WP_416342782.1">
    <property type="nucleotide sequence ID" value="NZ_JALQCY010000001.1"/>
</dbReference>
<dbReference type="EMBL" id="JALQCY010000001">
    <property type="protein sequence ID" value="MCK9792940.1"/>
    <property type="molecule type" value="Genomic_DNA"/>
</dbReference>
<feature type="transmembrane region" description="Helical" evidence="2">
    <location>
        <begin position="56"/>
        <end position="77"/>
    </location>
</feature>
<evidence type="ECO:0000313" key="4">
    <source>
        <dbReference type="Proteomes" id="UP001651050"/>
    </source>
</evidence>
<reference evidence="3 4" key="1">
    <citation type="submission" date="2022-02" db="EMBL/GenBank/DDBJ databases">
        <title>The car tank lid bacteriome: a reservoir of bacteria with potential in bioremediation of fuel.</title>
        <authorList>
            <person name="Vidal-Verdu A."/>
            <person name="Gomez-Martinez D."/>
            <person name="Latorre-Perez A."/>
            <person name="Pereto J."/>
            <person name="Porcar M."/>
        </authorList>
    </citation>
    <scope>NUCLEOTIDE SEQUENCE [LARGE SCALE GENOMIC DNA]</scope>
    <source>
        <strain evidence="3 4">4D.3</strain>
    </source>
</reference>
<dbReference type="Proteomes" id="UP001651050">
    <property type="component" value="Unassembled WGS sequence"/>
</dbReference>
<keyword evidence="2" id="KW-1133">Transmembrane helix</keyword>
<accession>A0ABT0J0B5</accession>
<feature type="region of interest" description="Disordered" evidence="1">
    <location>
        <begin position="76"/>
        <end position="103"/>
    </location>
</feature>
<evidence type="ECO:0000313" key="3">
    <source>
        <dbReference type="EMBL" id="MCK9792940.1"/>
    </source>
</evidence>
<name>A0ABT0J0B5_9MICO</name>